<reference evidence="1 2" key="1">
    <citation type="submission" date="2020-07" db="EMBL/GenBank/DDBJ databases">
        <title>Sequencing the genomes of 1000 actinobacteria strains.</title>
        <authorList>
            <person name="Klenk H.-P."/>
        </authorList>
    </citation>
    <scope>NUCLEOTIDE SEQUENCE [LARGE SCALE GENOMIC DNA]</scope>
    <source>
        <strain evidence="1 2">DSM 18965</strain>
    </source>
</reference>
<dbReference type="Proteomes" id="UP000516957">
    <property type="component" value="Unassembled WGS sequence"/>
</dbReference>
<organism evidence="1 2">
    <name type="scientific">Nocardioides marinisabuli</name>
    <dbReference type="NCBI Taxonomy" id="419476"/>
    <lineage>
        <taxon>Bacteria</taxon>
        <taxon>Bacillati</taxon>
        <taxon>Actinomycetota</taxon>
        <taxon>Actinomycetes</taxon>
        <taxon>Propionibacteriales</taxon>
        <taxon>Nocardioidaceae</taxon>
        <taxon>Nocardioides</taxon>
    </lineage>
</organism>
<evidence type="ECO:0000313" key="1">
    <source>
        <dbReference type="EMBL" id="NYD56195.1"/>
    </source>
</evidence>
<dbReference type="SFLD" id="SFLDG01129">
    <property type="entry name" value="C1.5:_HAD__Beta-PGM__Phosphata"/>
    <property type="match status" value="1"/>
</dbReference>
<dbReference type="SFLD" id="SFLDS00003">
    <property type="entry name" value="Haloacid_Dehalogenase"/>
    <property type="match status" value="1"/>
</dbReference>
<accession>A0A7Y9F002</accession>
<dbReference type="InterPro" id="IPR023214">
    <property type="entry name" value="HAD_sf"/>
</dbReference>
<protein>
    <submittedName>
        <fullName evidence="1">Putative hydrolase of the HAD superfamily</fullName>
    </submittedName>
</protein>
<dbReference type="GO" id="GO:0016787">
    <property type="term" value="F:hydrolase activity"/>
    <property type="evidence" value="ECO:0007669"/>
    <property type="project" value="UniProtKB-KW"/>
</dbReference>
<dbReference type="PANTHER" id="PTHR43611:SF3">
    <property type="entry name" value="FLAVIN MONONUCLEOTIDE HYDROLASE 1, CHLOROPLATIC"/>
    <property type="match status" value="1"/>
</dbReference>
<dbReference type="InterPro" id="IPR036412">
    <property type="entry name" value="HAD-like_sf"/>
</dbReference>
<dbReference type="PRINTS" id="PR00413">
    <property type="entry name" value="HADHALOGNASE"/>
</dbReference>
<comment type="caution">
    <text evidence="1">The sequence shown here is derived from an EMBL/GenBank/DDBJ whole genome shotgun (WGS) entry which is preliminary data.</text>
</comment>
<dbReference type="NCBIfam" id="TIGR01509">
    <property type="entry name" value="HAD-SF-IA-v3"/>
    <property type="match status" value="1"/>
</dbReference>
<dbReference type="AlphaFoldDB" id="A0A7Y9F002"/>
<gene>
    <name evidence="1" type="ORF">BKA08_000433</name>
</gene>
<evidence type="ECO:0000313" key="2">
    <source>
        <dbReference type="Proteomes" id="UP000516957"/>
    </source>
</evidence>
<dbReference type="EMBL" id="JACCBE010000001">
    <property type="protein sequence ID" value="NYD56195.1"/>
    <property type="molecule type" value="Genomic_DNA"/>
</dbReference>
<keyword evidence="1" id="KW-0378">Hydrolase</keyword>
<name>A0A7Y9F002_9ACTN</name>
<dbReference type="SUPFAM" id="SSF56784">
    <property type="entry name" value="HAD-like"/>
    <property type="match status" value="1"/>
</dbReference>
<dbReference type="PANTHER" id="PTHR43611">
    <property type="entry name" value="ALPHA-D-GLUCOSE 1-PHOSPHATE PHOSPHATASE"/>
    <property type="match status" value="1"/>
</dbReference>
<dbReference type="Gene3D" id="3.40.50.1000">
    <property type="entry name" value="HAD superfamily/HAD-like"/>
    <property type="match status" value="1"/>
</dbReference>
<sequence length="204" mass="22354">MAVDHVLLDADGVLQRSPRDPIGLLRGWVGERAEELAHALWAAERGPLRGEGDFLEVLERVVPTYADVAPGVLYDALWRDITVSPESLALAGRLREAGLGVHLGTNQHRQRGEQMRTELGFDEHFDVSCYSWEMGVTKPEPAYFETAVARIGAAPDQVLFVDDVLANVESAREVGLRAVHWHLDQGHAVLVEALAAHGVEVRAA</sequence>
<proteinExistence type="predicted"/>
<dbReference type="InterPro" id="IPR006439">
    <property type="entry name" value="HAD-SF_hydro_IA"/>
</dbReference>
<keyword evidence="2" id="KW-1185">Reference proteome</keyword>
<dbReference type="Pfam" id="PF00702">
    <property type="entry name" value="Hydrolase"/>
    <property type="match status" value="1"/>
</dbReference>
<dbReference type="RefSeq" id="WP_179614132.1">
    <property type="nucleotide sequence ID" value="NZ_CP059163.1"/>
</dbReference>